<evidence type="ECO:0000256" key="1">
    <source>
        <dbReference type="ARBA" id="ARBA00023015"/>
    </source>
</evidence>
<feature type="compositionally biased region" description="Low complexity" evidence="3">
    <location>
        <begin position="526"/>
        <end position="554"/>
    </location>
</feature>
<feature type="compositionally biased region" description="Low complexity" evidence="3">
    <location>
        <begin position="506"/>
        <end position="517"/>
    </location>
</feature>
<evidence type="ECO:0000313" key="5">
    <source>
        <dbReference type="Proteomes" id="UP000018144"/>
    </source>
</evidence>
<feature type="compositionally biased region" description="Polar residues" evidence="3">
    <location>
        <begin position="567"/>
        <end position="577"/>
    </location>
</feature>
<feature type="region of interest" description="Disordered" evidence="3">
    <location>
        <begin position="330"/>
        <end position="415"/>
    </location>
</feature>
<dbReference type="InterPro" id="IPR013933">
    <property type="entry name" value="CRC_Rsc7/Swp82"/>
</dbReference>
<dbReference type="OrthoDB" id="5598844at2759"/>
<dbReference type="PANTHER" id="PTHR22597">
    <property type="entry name" value="POLYCOMB GROUP PROTEIN"/>
    <property type="match status" value="1"/>
</dbReference>
<feature type="compositionally biased region" description="Low complexity" evidence="3">
    <location>
        <begin position="633"/>
        <end position="668"/>
    </location>
</feature>
<name>U4LQC3_PYROM</name>
<feature type="compositionally biased region" description="Pro residues" evidence="3">
    <location>
        <begin position="493"/>
        <end position="505"/>
    </location>
</feature>
<evidence type="ECO:0000256" key="3">
    <source>
        <dbReference type="SAM" id="MobiDB-lite"/>
    </source>
</evidence>
<organism evidence="4 5">
    <name type="scientific">Pyronema omphalodes (strain CBS 100304)</name>
    <name type="common">Pyronema confluens</name>
    <dbReference type="NCBI Taxonomy" id="1076935"/>
    <lineage>
        <taxon>Eukaryota</taxon>
        <taxon>Fungi</taxon>
        <taxon>Dikarya</taxon>
        <taxon>Ascomycota</taxon>
        <taxon>Pezizomycotina</taxon>
        <taxon>Pezizomycetes</taxon>
        <taxon>Pezizales</taxon>
        <taxon>Pyronemataceae</taxon>
        <taxon>Pyronema</taxon>
    </lineage>
</organism>
<evidence type="ECO:0000313" key="4">
    <source>
        <dbReference type="EMBL" id="CCX34155.1"/>
    </source>
</evidence>
<dbReference type="GO" id="GO:0031490">
    <property type="term" value="F:chromatin DNA binding"/>
    <property type="evidence" value="ECO:0007669"/>
    <property type="project" value="TreeGrafter"/>
</dbReference>
<keyword evidence="2" id="KW-0804">Transcription</keyword>
<feature type="compositionally biased region" description="Low complexity" evidence="3">
    <location>
        <begin position="129"/>
        <end position="145"/>
    </location>
</feature>
<dbReference type="EMBL" id="HF936305">
    <property type="protein sequence ID" value="CCX34155.1"/>
    <property type="molecule type" value="Genomic_DNA"/>
</dbReference>
<dbReference type="Pfam" id="PF08624">
    <property type="entry name" value="CRC_subunit"/>
    <property type="match status" value="1"/>
</dbReference>
<feature type="compositionally biased region" description="Pro residues" evidence="3">
    <location>
        <begin position="166"/>
        <end position="179"/>
    </location>
</feature>
<reference evidence="4 5" key="1">
    <citation type="journal article" date="2013" name="PLoS Genet.">
        <title>The genome and development-dependent transcriptomes of Pyronema confluens: a window into fungal evolution.</title>
        <authorList>
            <person name="Traeger S."/>
            <person name="Altegoer F."/>
            <person name="Freitag M."/>
            <person name="Gabaldon T."/>
            <person name="Kempken F."/>
            <person name="Kumar A."/>
            <person name="Marcet-Houben M."/>
            <person name="Poggeler S."/>
            <person name="Stajich J.E."/>
            <person name="Nowrousian M."/>
        </authorList>
    </citation>
    <scope>NUCLEOTIDE SEQUENCE [LARGE SCALE GENOMIC DNA]</scope>
    <source>
        <strain evidence="5">CBS 100304</strain>
        <tissue evidence="4">Vegetative mycelium</tissue>
    </source>
</reference>
<feature type="compositionally biased region" description="Low complexity" evidence="3">
    <location>
        <begin position="389"/>
        <end position="401"/>
    </location>
</feature>
<dbReference type="OMA" id="PRHDILY"/>
<protein>
    <submittedName>
        <fullName evidence="4">Similar to Chromatin structure-remodeling complex subunit rsc7 acc. no. O94522</fullName>
    </submittedName>
</protein>
<proteinExistence type="predicted"/>
<feature type="compositionally biased region" description="Low complexity" evidence="3">
    <location>
        <begin position="346"/>
        <end position="378"/>
    </location>
</feature>
<feature type="compositionally biased region" description="Polar residues" evidence="3">
    <location>
        <begin position="1"/>
        <end position="30"/>
    </location>
</feature>
<dbReference type="Proteomes" id="UP000018144">
    <property type="component" value="Unassembled WGS sequence"/>
</dbReference>
<dbReference type="GO" id="GO:0016586">
    <property type="term" value="C:RSC-type complex"/>
    <property type="evidence" value="ECO:0007669"/>
    <property type="project" value="TreeGrafter"/>
</dbReference>
<keyword evidence="1" id="KW-0805">Transcription regulation</keyword>
<evidence type="ECO:0000256" key="2">
    <source>
        <dbReference type="ARBA" id="ARBA00023163"/>
    </source>
</evidence>
<gene>
    <name evidence="4" type="ORF">PCON_02655</name>
</gene>
<keyword evidence="5" id="KW-1185">Reference proteome</keyword>
<dbReference type="STRING" id="1076935.U4LQC3"/>
<dbReference type="PANTHER" id="PTHR22597:SF5">
    <property type="entry name" value="LOCALIZATION PROTEIN, PUTATIVE (AFU_ORTHOLOGUE AFUA_1G10600)-RELATED"/>
    <property type="match status" value="1"/>
</dbReference>
<accession>U4LQC3</accession>
<sequence length="694" mass="76562">MFSPSSNSSMLANGGLNNTADLDGSGTINPASLGGPVSSAFSPHLSGGQHHMPFSPPATASSEFHSDSKPRTSGLDNLSSPRGLKRSRSPDPNIGGDLGAVTTEEPVRRKRGRPPKNKSAVPPSPQLPTTPQQPQQSHLPSQQHQAPPPPPPTQPIGTPVLSHVPAPLPTPPKPTPPKPATVKALPTVRDHTTDQLTPEGDEYIPRETDEAGDKKVMATGHLLGGREYRCRTFHVPNRGDKLFMLATECARILGYRDSYLLFNKNRSLYKIIATQAEKDDLIQQELLPYSYRSRQIAIVTAKSMFRQFGSRVITNGRRVRDDYWEMKARKQGFTEDDPAGEKRPGAAKQRAAAASEQAAQQQQQAVQQQATQAATQAAEPSMYSHDSVQLEQQPQPQMVQPGLGGPAPVSLAPHLPMIHPGAQQQEHERPSKELYNVPRPRHEISGPPYVDRSTQMSMPQIMDHAHQASEFNKTLTQGRLVRKPMYDGIYKKSPPPQQITSPPLPHHSQNAPAQQHHQQMHPHPQPMMSPQQLSSLNHQQPAPQHHQPQQPLHPMGSMMHASPVRPQHSQSSANSGLQGIKPEQLQAHPSAGNYGMPQYFNQQPAQSLPQPPPHTPQHQQGRHMVSQSHPQSMPAMHQHQNHPQQQQMYPPNTPQQFLQQQQQQGGYQAHNSPYRQPPPPQQPQQQWWAGSGGA</sequence>
<feature type="region of interest" description="Disordered" evidence="3">
    <location>
        <begin position="487"/>
        <end position="694"/>
    </location>
</feature>
<dbReference type="AlphaFoldDB" id="U4LQC3"/>
<dbReference type="eggNOG" id="ENOG502R38T">
    <property type="taxonomic scope" value="Eukaryota"/>
</dbReference>
<feature type="region of interest" description="Disordered" evidence="3">
    <location>
        <begin position="1"/>
        <end position="183"/>
    </location>
</feature>